<evidence type="ECO:0000313" key="5">
    <source>
        <dbReference type="EMBL" id="TFK24398.1"/>
    </source>
</evidence>
<dbReference type="InterPro" id="IPR023210">
    <property type="entry name" value="NADP_OxRdtase_dom"/>
</dbReference>
<keyword evidence="1" id="KW-0521">NADP</keyword>
<accession>A0A5C3L821</accession>
<gene>
    <name evidence="5" type="ORF">FA15DRAFT_741491</name>
</gene>
<comment type="similarity">
    <text evidence="2">Belongs to the aldo/keto reductase family. Aldo/keto reductase 2 subfamily.</text>
</comment>
<evidence type="ECO:0000256" key="3">
    <source>
        <dbReference type="SAM" id="MobiDB-lite"/>
    </source>
</evidence>
<organism evidence="5 6">
    <name type="scientific">Coprinopsis marcescibilis</name>
    <name type="common">Agaric fungus</name>
    <name type="synonym">Psathyrella marcescibilis</name>
    <dbReference type="NCBI Taxonomy" id="230819"/>
    <lineage>
        <taxon>Eukaryota</taxon>
        <taxon>Fungi</taxon>
        <taxon>Dikarya</taxon>
        <taxon>Basidiomycota</taxon>
        <taxon>Agaricomycotina</taxon>
        <taxon>Agaricomycetes</taxon>
        <taxon>Agaricomycetidae</taxon>
        <taxon>Agaricales</taxon>
        <taxon>Agaricineae</taxon>
        <taxon>Psathyrellaceae</taxon>
        <taxon>Coprinopsis</taxon>
    </lineage>
</organism>
<evidence type="ECO:0000256" key="2">
    <source>
        <dbReference type="ARBA" id="ARBA00038157"/>
    </source>
</evidence>
<dbReference type="SUPFAM" id="SSF51430">
    <property type="entry name" value="NAD(P)-linked oxidoreductase"/>
    <property type="match status" value="1"/>
</dbReference>
<dbReference type="AlphaFoldDB" id="A0A5C3L821"/>
<dbReference type="OrthoDB" id="48988at2759"/>
<dbReference type="STRING" id="230819.A0A5C3L821"/>
<dbReference type="PANTHER" id="PTHR43364">
    <property type="entry name" value="NADH-SPECIFIC METHYLGLYOXAL REDUCTASE-RELATED"/>
    <property type="match status" value="1"/>
</dbReference>
<dbReference type="Gene3D" id="3.20.20.100">
    <property type="entry name" value="NADP-dependent oxidoreductase domain"/>
    <property type="match status" value="1"/>
</dbReference>
<dbReference type="Pfam" id="PF00248">
    <property type="entry name" value="Aldo_ket_red"/>
    <property type="match status" value="1"/>
</dbReference>
<dbReference type="Proteomes" id="UP000307440">
    <property type="component" value="Unassembled WGS sequence"/>
</dbReference>
<dbReference type="PANTHER" id="PTHR43364:SF7">
    <property type="entry name" value="NADP-DEPENDENT OXIDOREDUCTASE DOMAIN-CONTAINING PROTEIN-RELATED"/>
    <property type="match status" value="1"/>
</dbReference>
<evidence type="ECO:0000259" key="4">
    <source>
        <dbReference type="Pfam" id="PF00248"/>
    </source>
</evidence>
<feature type="region of interest" description="Disordered" evidence="3">
    <location>
        <begin position="444"/>
        <end position="466"/>
    </location>
</feature>
<name>A0A5C3L821_COPMA</name>
<dbReference type="EMBL" id="ML210201">
    <property type="protein sequence ID" value="TFK24398.1"/>
    <property type="molecule type" value="Genomic_DNA"/>
</dbReference>
<sequence>MATIPDESSLNHVFHGGPKRTITRITFEPQRFGILAPVTVSLRFCGIFLQPKWVVKRFYIYLSPGKQIELFSKTGCRFGIPPPPPPSALGRYRLLSPTAGVHVSPIVLGAGNIGDKWESMGWGTMTKESSFKLLDAYFDNGGNFIDTANAYQEETSEQFIGEWAEQRGIRDQLFIATKYSTNYKRTDSSVSQKILFAGNGMKSLHISVSASLKKLRTSYIDLLYVHWWDFQTSIEEVMRGLHNMVMQGKVLYLGISDTPAWIVSRANQYARDHALTPFVIYQGQWSILERSFEREIIPMARAEGMALAPWFVLAGGKLRTDAEEQRKVESGDPGRTTLGDWKRNETECAVSQALEKVANEIGAKSIRSVAIAYVLHKAPYVFPILGGRKSEHLIENIEGLEVSLTDEHMIYLESILPFELGFPASLIGTGLKLPDLLTVVDNIDQQPHPRPIRPQVRDREPEEDEK</sequence>
<reference evidence="5 6" key="1">
    <citation type="journal article" date="2019" name="Nat. Ecol. Evol.">
        <title>Megaphylogeny resolves global patterns of mushroom evolution.</title>
        <authorList>
            <person name="Varga T."/>
            <person name="Krizsan K."/>
            <person name="Foldi C."/>
            <person name="Dima B."/>
            <person name="Sanchez-Garcia M."/>
            <person name="Sanchez-Ramirez S."/>
            <person name="Szollosi G.J."/>
            <person name="Szarkandi J.G."/>
            <person name="Papp V."/>
            <person name="Albert L."/>
            <person name="Andreopoulos W."/>
            <person name="Angelini C."/>
            <person name="Antonin V."/>
            <person name="Barry K.W."/>
            <person name="Bougher N.L."/>
            <person name="Buchanan P."/>
            <person name="Buyck B."/>
            <person name="Bense V."/>
            <person name="Catcheside P."/>
            <person name="Chovatia M."/>
            <person name="Cooper J."/>
            <person name="Damon W."/>
            <person name="Desjardin D."/>
            <person name="Finy P."/>
            <person name="Geml J."/>
            <person name="Haridas S."/>
            <person name="Hughes K."/>
            <person name="Justo A."/>
            <person name="Karasinski D."/>
            <person name="Kautmanova I."/>
            <person name="Kiss B."/>
            <person name="Kocsube S."/>
            <person name="Kotiranta H."/>
            <person name="LaButti K.M."/>
            <person name="Lechner B.E."/>
            <person name="Liimatainen K."/>
            <person name="Lipzen A."/>
            <person name="Lukacs Z."/>
            <person name="Mihaltcheva S."/>
            <person name="Morgado L.N."/>
            <person name="Niskanen T."/>
            <person name="Noordeloos M.E."/>
            <person name="Ohm R.A."/>
            <person name="Ortiz-Santana B."/>
            <person name="Ovrebo C."/>
            <person name="Racz N."/>
            <person name="Riley R."/>
            <person name="Savchenko A."/>
            <person name="Shiryaev A."/>
            <person name="Soop K."/>
            <person name="Spirin V."/>
            <person name="Szebenyi C."/>
            <person name="Tomsovsky M."/>
            <person name="Tulloss R.E."/>
            <person name="Uehling J."/>
            <person name="Grigoriev I.V."/>
            <person name="Vagvolgyi C."/>
            <person name="Papp T."/>
            <person name="Martin F.M."/>
            <person name="Miettinen O."/>
            <person name="Hibbett D.S."/>
            <person name="Nagy L.G."/>
        </authorList>
    </citation>
    <scope>NUCLEOTIDE SEQUENCE [LARGE SCALE GENOMIC DNA]</scope>
    <source>
        <strain evidence="5 6">CBS 121175</strain>
    </source>
</reference>
<evidence type="ECO:0000256" key="1">
    <source>
        <dbReference type="ARBA" id="ARBA00022857"/>
    </source>
</evidence>
<proteinExistence type="inferred from homology"/>
<protein>
    <submittedName>
        <fullName evidence="5">Aryl-alcohol dehydrogenase</fullName>
    </submittedName>
</protein>
<feature type="domain" description="NADP-dependent oxidoreductase" evidence="4">
    <location>
        <begin position="105"/>
        <end position="415"/>
    </location>
</feature>
<dbReference type="InterPro" id="IPR036812">
    <property type="entry name" value="NAD(P)_OxRdtase_dom_sf"/>
</dbReference>
<evidence type="ECO:0000313" key="6">
    <source>
        <dbReference type="Proteomes" id="UP000307440"/>
    </source>
</evidence>
<dbReference type="InterPro" id="IPR050523">
    <property type="entry name" value="AKR_Detox_Biosynth"/>
</dbReference>
<keyword evidence="6" id="KW-1185">Reference proteome</keyword>